<dbReference type="EMBL" id="JAGTPW010000006">
    <property type="protein sequence ID" value="MBR8644231.1"/>
    <property type="molecule type" value="Genomic_DNA"/>
</dbReference>
<proteinExistence type="predicted"/>
<protein>
    <submittedName>
        <fullName evidence="1">Uncharacterized protein</fullName>
    </submittedName>
</protein>
<dbReference type="Proteomes" id="UP000680045">
    <property type="component" value="Unassembled WGS sequence"/>
</dbReference>
<evidence type="ECO:0000313" key="2">
    <source>
        <dbReference type="Proteomes" id="UP000680045"/>
    </source>
</evidence>
<evidence type="ECO:0000313" key="1">
    <source>
        <dbReference type="EMBL" id="MBR8644231.1"/>
    </source>
</evidence>
<sequence>MAVRLMQVGADGTVTFTATVDGVIGSVTITVSGKPDLRFDSWGWGPDYSTKFMRVGGVSFDLINYEKKRSL</sequence>
<organism evidence="1 2">
    <name type="scientific">Peribacillus frigoritolerans</name>
    <dbReference type="NCBI Taxonomy" id="450367"/>
    <lineage>
        <taxon>Bacteria</taxon>
        <taxon>Bacillati</taxon>
        <taxon>Bacillota</taxon>
        <taxon>Bacilli</taxon>
        <taxon>Bacillales</taxon>
        <taxon>Bacillaceae</taxon>
        <taxon>Peribacillus</taxon>
    </lineage>
</organism>
<dbReference type="AlphaFoldDB" id="A0A941FIW2"/>
<comment type="caution">
    <text evidence="1">The sequence shown here is derived from an EMBL/GenBank/DDBJ whole genome shotgun (WGS) entry which is preliminary data.</text>
</comment>
<gene>
    <name evidence="1" type="ORF">KEH51_05085</name>
</gene>
<reference evidence="1" key="1">
    <citation type="submission" date="2021-04" db="EMBL/GenBank/DDBJ databases">
        <title>Whole genome sequencing of Enterococci isolates from hospitalized patients.</title>
        <authorList>
            <person name="Ogoti B.M."/>
            <person name="Onyambu F.G."/>
        </authorList>
    </citation>
    <scope>NUCLEOTIDE SEQUENCE</scope>
    <source>
        <strain evidence="1">242</strain>
    </source>
</reference>
<accession>A0A941FIW2</accession>
<name>A0A941FIW2_9BACI</name>